<dbReference type="PROSITE" id="PS50977">
    <property type="entry name" value="HTH_TETR_2"/>
    <property type="match status" value="1"/>
</dbReference>
<name>A0A5B2X5Q8_9PSEU</name>
<dbReference type="PRINTS" id="PR00455">
    <property type="entry name" value="HTHTETR"/>
</dbReference>
<evidence type="ECO:0000256" key="2">
    <source>
        <dbReference type="ARBA" id="ARBA00023125"/>
    </source>
</evidence>
<keyword evidence="8" id="KW-1185">Reference proteome</keyword>
<evidence type="ECO:0000256" key="5">
    <source>
        <dbReference type="SAM" id="MobiDB-lite"/>
    </source>
</evidence>
<evidence type="ECO:0000313" key="7">
    <source>
        <dbReference type="EMBL" id="KAA2258536.1"/>
    </source>
</evidence>
<dbReference type="Gene3D" id="1.10.357.10">
    <property type="entry name" value="Tetracycline Repressor, domain 2"/>
    <property type="match status" value="1"/>
</dbReference>
<protein>
    <submittedName>
        <fullName evidence="7">TetR/AcrR family transcriptional regulator</fullName>
    </submittedName>
</protein>
<dbReference type="InterPro" id="IPR009057">
    <property type="entry name" value="Homeodomain-like_sf"/>
</dbReference>
<evidence type="ECO:0000256" key="1">
    <source>
        <dbReference type="ARBA" id="ARBA00023015"/>
    </source>
</evidence>
<feature type="compositionally biased region" description="Basic residues" evidence="5">
    <location>
        <begin position="57"/>
        <end position="72"/>
    </location>
</feature>
<feature type="DNA-binding region" description="H-T-H motif" evidence="4">
    <location>
        <begin position="109"/>
        <end position="128"/>
    </location>
</feature>
<dbReference type="InterPro" id="IPR001647">
    <property type="entry name" value="HTH_TetR"/>
</dbReference>
<dbReference type="Proteomes" id="UP000323454">
    <property type="component" value="Unassembled WGS sequence"/>
</dbReference>
<feature type="compositionally biased region" description="Basic residues" evidence="5">
    <location>
        <begin position="18"/>
        <end position="28"/>
    </location>
</feature>
<proteinExistence type="predicted"/>
<dbReference type="EMBL" id="VUOB01000041">
    <property type="protein sequence ID" value="KAA2258536.1"/>
    <property type="molecule type" value="Genomic_DNA"/>
</dbReference>
<keyword evidence="1" id="KW-0805">Transcription regulation</keyword>
<evidence type="ECO:0000256" key="4">
    <source>
        <dbReference type="PROSITE-ProRule" id="PRU00335"/>
    </source>
</evidence>
<dbReference type="Pfam" id="PF00440">
    <property type="entry name" value="TetR_N"/>
    <property type="match status" value="1"/>
</dbReference>
<dbReference type="GO" id="GO:0003700">
    <property type="term" value="F:DNA-binding transcription factor activity"/>
    <property type="evidence" value="ECO:0007669"/>
    <property type="project" value="TreeGrafter"/>
</dbReference>
<dbReference type="PANTHER" id="PTHR30055">
    <property type="entry name" value="HTH-TYPE TRANSCRIPTIONAL REGULATOR RUTR"/>
    <property type="match status" value="1"/>
</dbReference>
<dbReference type="InterPro" id="IPR050109">
    <property type="entry name" value="HTH-type_TetR-like_transc_reg"/>
</dbReference>
<feature type="domain" description="HTH tetR-type" evidence="6">
    <location>
        <begin position="86"/>
        <end position="146"/>
    </location>
</feature>
<reference evidence="7 8" key="1">
    <citation type="submission" date="2019-09" db="EMBL/GenBank/DDBJ databases">
        <title>Goodfellowia gen. nov., a new genus of the Pseudonocardineae related to Actinoalloteichus, containing Goodfellowia coeruleoviolacea gen. nov., comb. nov. gen. nov., comb. nov.</title>
        <authorList>
            <person name="Labeda D."/>
        </authorList>
    </citation>
    <scope>NUCLEOTIDE SEQUENCE [LARGE SCALE GENOMIC DNA]</scope>
    <source>
        <strain evidence="7 8">AN110305</strain>
    </source>
</reference>
<feature type="region of interest" description="Disordered" evidence="5">
    <location>
        <begin position="1"/>
        <end position="83"/>
    </location>
</feature>
<sequence>MRRSARGRTATAPAAERARRRRCGRRRPPGPVTPWPRTWARARRGRGRACRGCPGRTGRRSSRRWPPRRRRPTPSSIGRGPRYHHGALREALIAGAREILAERGHDQFSLNEVARRAGVSTAAPYRHFDSRDDLLAAVAAQGYVTLYERLAQAADEPATAGERLLRLGGAYVRFAHDHPDLFMTMFRRYPAAGPVTAGTVGEDAFDLLLSAVTDAQRGGTIIATSPAEPTARAIWATLHGLAVLSLLRQDDRFGMNGIPEELTSRALSALLGL</sequence>
<dbReference type="PANTHER" id="PTHR30055:SF220">
    <property type="entry name" value="TETR-FAMILY REGULATORY PROTEIN"/>
    <property type="match status" value="1"/>
</dbReference>
<evidence type="ECO:0000256" key="3">
    <source>
        <dbReference type="ARBA" id="ARBA00023163"/>
    </source>
</evidence>
<keyword evidence="3" id="KW-0804">Transcription</keyword>
<dbReference type="OrthoDB" id="3173376at2"/>
<dbReference type="GO" id="GO:0000976">
    <property type="term" value="F:transcription cis-regulatory region binding"/>
    <property type="evidence" value="ECO:0007669"/>
    <property type="project" value="TreeGrafter"/>
</dbReference>
<feature type="compositionally biased region" description="Basic residues" evidence="5">
    <location>
        <begin position="40"/>
        <end position="49"/>
    </location>
</feature>
<evidence type="ECO:0000313" key="8">
    <source>
        <dbReference type="Proteomes" id="UP000323454"/>
    </source>
</evidence>
<dbReference type="InterPro" id="IPR025996">
    <property type="entry name" value="MT1864/Rv1816-like_C"/>
</dbReference>
<comment type="caution">
    <text evidence="7">The sequence shown here is derived from an EMBL/GenBank/DDBJ whole genome shotgun (WGS) entry which is preliminary data.</text>
</comment>
<keyword evidence="2 4" id="KW-0238">DNA-binding</keyword>
<gene>
    <name evidence="7" type="ORF">F0L68_22000</name>
</gene>
<dbReference type="SUPFAM" id="SSF48498">
    <property type="entry name" value="Tetracyclin repressor-like, C-terminal domain"/>
    <property type="match status" value="1"/>
</dbReference>
<dbReference type="InterPro" id="IPR036271">
    <property type="entry name" value="Tet_transcr_reg_TetR-rel_C_sf"/>
</dbReference>
<organism evidence="7 8">
    <name type="scientific">Solihabitans fulvus</name>
    <dbReference type="NCBI Taxonomy" id="1892852"/>
    <lineage>
        <taxon>Bacteria</taxon>
        <taxon>Bacillati</taxon>
        <taxon>Actinomycetota</taxon>
        <taxon>Actinomycetes</taxon>
        <taxon>Pseudonocardiales</taxon>
        <taxon>Pseudonocardiaceae</taxon>
        <taxon>Solihabitans</taxon>
    </lineage>
</organism>
<dbReference type="AlphaFoldDB" id="A0A5B2X5Q8"/>
<accession>A0A5B2X5Q8</accession>
<dbReference type="Pfam" id="PF13305">
    <property type="entry name" value="TetR_C_33"/>
    <property type="match status" value="1"/>
</dbReference>
<dbReference type="SUPFAM" id="SSF46689">
    <property type="entry name" value="Homeodomain-like"/>
    <property type="match status" value="1"/>
</dbReference>
<reference evidence="7 8" key="2">
    <citation type="submission" date="2019-09" db="EMBL/GenBank/DDBJ databases">
        <authorList>
            <person name="Jin C."/>
        </authorList>
    </citation>
    <scope>NUCLEOTIDE SEQUENCE [LARGE SCALE GENOMIC DNA]</scope>
    <source>
        <strain evidence="7 8">AN110305</strain>
    </source>
</reference>
<evidence type="ECO:0000259" key="6">
    <source>
        <dbReference type="PROSITE" id="PS50977"/>
    </source>
</evidence>